<dbReference type="OrthoDB" id="8777687at2"/>
<proteinExistence type="predicted"/>
<dbReference type="EMBL" id="CP042425">
    <property type="protein sequence ID" value="QEL20733.1"/>
    <property type="molecule type" value="Genomic_DNA"/>
</dbReference>
<evidence type="ECO:0000313" key="2">
    <source>
        <dbReference type="Proteomes" id="UP000324974"/>
    </source>
</evidence>
<keyword evidence="2" id="KW-1185">Reference proteome</keyword>
<reference evidence="2" key="1">
    <citation type="submission" date="2019-08" db="EMBL/GenBank/DDBJ databases">
        <title>Limnoglobus roseus gen. nov., sp. nov., a novel freshwater planctomycete with a giant genome from the family Gemmataceae.</title>
        <authorList>
            <person name="Kulichevskaya I.S."/>
            <person name="Naumoff D.G."/>
            <person name="Miroshnikov K."/>
            <person name="Ivanova A."/>
            <person name="Philippov D.A."/>
            <person name="Hakobyan A."/>
            <person name="Rijpstra I.C."/>
            <person name="Sinninghe Damste J.S."/>
            <person name="Liesack W."/>
            <person name="Dedysh S.N."/>
        </authorList>
    </citation>
    <scope>NUCLEOTIDE SEQUENCE [LARGE SCALE GENOMIC DNA]</scope>
    <source>
        <strain evidence="2">PX52</strain>
    </source>
</reference>
<name>A0A5C1ARM0_9BACT</name>
<protein>
    <submittedName>
        <fullName evidence="1">Uncharacterized protein</fullName>
    </submittedName>
</protein>
<accession>A0A5C1ARM0</accession>
<sequence length="176" mass="19314">MGLFDRFRKPKPAVPLPQLCYDVAYFVLPHYAFNDLAKLAELCLNTPTAADPFFYVMAAQMRKVEPDAEDAKRFRWHHGQLGDGREYFALEYPTPPPVDMSEVSIEQMVGGGCTKLVLAPHFSAILRQAGSAQYFILGQAPIGGGTTLRCVLPEGANCNLGPGPEPKLASFLDAIR</sequence>
<organism evidence="1 2">
    <name type="scientific">Limnoglobus roseus</name>
    <dbReference type="NCBI Taxonomy" id="2598579"/>
    <lineage>
        <taxon>Bacteria</taxon>
        <taxon>Pseudomonadati</taxon>
        <taxon>Planctomycetota</taxon>
        <taxon>Planctomycetia</taxon>
        <taxon>Gemmatales</taxon>
        <taxon>Gemmataceae</taxon>
        <taxon>Limnoglobus</taxon>
    </lineage>
</organism>
<dbReference type="RefSeq" id="WP_149114991.1">
    <property type="nucleotide sequence ID" value="NZ_CP042425.1"/>
</dbReference>
<dbReference type="AlphaFoldDB" id="A0A5C1ARM0"/>
<gene>
    <name evidence="1" type="ORF">PX52LOC_07843</name>
</gene>
<evidence type="ECO:0000313" key="1">
    <source>
        <dbReference type="EMBL" id="QEL20733.1"/>
    </source>
</evidence>
<dbReference type="KEGG" id="lrs:PX52LOC_07843"/>
<dbReference type="Proteomes" id="UP000324974">
    <property type="component" value="Chromosome"/>
</dbReference>